<dbReference type="EMBL" id="CP058649">
    <property type="protein sequence ID" value="QUI25248.1"/>
    <property type="molecule type" value="Genomic_DNA"/>
</dbReference>
<dbReference type="SUPFAM" id="SSF53649">
    <property type="entry name" value="Alkaline phosphatase-like"/>
    <property type="match status" value="1"/>
</dbReference>
<gene>
    <name evidence="2" type="ORF">HZI73_24405</name>
</gene>
<dbReference type="CDD" id="cd16027">
    <property type="entry name" value="SGSH"/>
    <property type="match status" value="1"/>
</dbReference>
<dbReference type="Pfam" id="PF00884">
    <property type="entry name" value="Sulfatase"/>
    <property type="match status" value="1"/>
</dbReference>
<dbReference type="PANTHER" id="PTHR43751:SF1">
    <property type="entry name" value="SULFATASE ATSG-RELATED"/>
    <property type="match status" value="1"/>
</dbReference>
<protein>
    <submittedName>
        <fullName evidence="2">Sulfatase</fullName>
    </submittedName>
</protein>
<evidence type="ECO:0000313" key="2">
    <source>
        <dbReference type="EMBL" id="QUI25248.1"/>
    </source>
</evidence>
<evidence type="ECO:0000313" key="3">
    <source>
        <dbReference type="Proteomes" id="UP000683246"/>
    </source>
</evidence>
<dbReference type="InterPro" id="IPR052701">
    <property type="entry name" value="GAG_Ulvan_Degrading_Sulfatases"/>
</dbReference>
<dbReference type="InterPro" id="IPR017850">
    <property type="entry name" value="Alkaline_phosphatase_core_sf"/>
</dbReference>
<dbReference type="PANTHER" id="PTHR43751">
    <property type="entry name" value="SULFATASE"/>
    <property type="match status" value="1"/>
</dbReference>
<accession>A0A8J8MPY6</accession>
<dbReference type="AlphaFoldDB" id="A0A8J8MPY6"/>
<keyword evidence="3" id="KW-1185">Reference proteome</keyword>
<reference evidence="2" key="1">
    <citation type="submission" date="2020-07" db="EMBL/GenBank/DDBJ databases">
        <title>Vallitalea pronyensis genome.</title>
        <authorList>
            <person name="Postec A."/>
        </authorList>
    </citation>
    <scope>NUCLEOTIDE SEQUENCE</scope>
    <source>
        <strain evidence="2">FatNI3</strain>
    </source>
</reference>
<sequence>MKDKLNILFAIADDASHMGAYGHKFVHTPHVDQLAKTGVLFNNAFTTNPKCAPSRASILTGMHTWQLKEACTHFCYFPNDFHLYPDLLEEAGYHIGYTGKGWGPGNWERSGLIRNPAGNAYNKMTLTPPEHSLISTIDYVRNFDMFLEAREDGQPFCFWYGCKEPHRKYIEGEGVYHGKKLEDVTVPAYFPDNDKVRSDLCDYAFEIDWFDKQLGGIINKLEEIGEMDNTVIVVTSDNGAPFPRIKGQMYEQDLNLPLIISCPAFKGNRVIDDLVSFIDFAPTFLDIAGLDIPKEMPGKSLLDVLLSERDGFVNPQRNRAYMGRERHDMGRAEDKGYPVRCIRTPDYLYIHNFEPSRYPSGNPETYYTNCANCPTKEEILHLHAKGDNCYYNYTFGLRPQEELYAIKKDPECMENLAQNKDYDVLKKALYLELKEKLIETRDPRILGNGDVFESYAYAKDAKHSWAHHLTGDWVRMGGYVKET</sequence>
<dbReference type="Proteomes" id="UP000683246">
    <property type="component" value="Chromosome"/>
</dbReference>
<dbReference type="KEGG" id="vpy:HZI73_24405"/>
<proteinExistence type="predicted"/>
<name>A0A8J8MPY6_9FIRM</name>
<feature type="domain" description="Sulfatase N-terminal" evidence="1">
    <location>
        <begin position="6"/>
        <end position="289"/>
    </location>
</feature>
<evidence type="ECO:0000259" key="1">
    <source>
        <dbReference type="Pfam" id="PF00884"/>
    </source>
</evidence>
<dbReference type="InterPro" id="IPR000917">
    <property type="entry name" value="Sulfatase_N"/>
</dbReference>
<organism evidence="2 3">
    <name type="scientific">Vallitalea pronyensis</name>
    <dbReference type="NCBI Taxonomy" id="1348613"/>
    <lineage>
        <taxon>Bacteria</taxon>
        <taxon>Bacillati</taxon>
        <taxon>Bacillota</taxon>
        <taxon>Clostridia</taxon>
        <taxon>Lachnospirales</taxon>
        <taxon>Vallitaleaceae</taxon>
        <taxon>Vallitalea</taxon>
    </lineage>
</organism>
<dbReference type="RefSeq" id="WP_212695947.1">
    <property type="nucleotide sequence ID" value="NZ_CP058649.1"/>
</dbReference>
<dbReference type="Gene3D" id="3.40.720.10">
    <property type="entry name" value="Alkaline Phosphatase, subunit A"/>
    <property type="match status" value="1"/>
</dbReference>